<dbReference type="STRING" id="1089455.MOPEL_130_01370"/>
<dbReference type="eggNOG" id="COG4154">
    <property type="taxonomic scope" value="Bacteria"/>
</dbReference>
<comment type="catalytic activity">
    <reaction evidence="3">
        <text>alpha-L-fucose = beta-L-fucose</text>
        <dbReference type="Rhea" id="RHEA:25580"/>
        <dbReference type="ChEBI" id="CHEBI:42548"/>
        <dbReference type="ChEBI" id="CHEBI:42589"/>
        <dbReference type="EC" id="5.1.3.29"/>
    </reaction>
</comment>
<dbReference type="AlphaFoldDB" id="H5UUX2"/>
<dbReference type="PANTHER" id="PTHR31690:SF4">
    <property type="entry name" value="FUCOSE MUTAROTASE"/>
    <property type="match status" value="1"/>
</dbReference>
<accession>H5UUX2</accession>
<dbReference type="EMBL" id="BAFE01000089">
    <property type="protein sequence ID" value="GAB49530.1"/>
    <property type="molecule type" value="Genomic_DNA"/>
</dbReference>
<dbReference type="RefSeq" id="WP_009483373.1">
    <property type="nucleotide sequence ID" value="NZ_BAFE01000089.1"/>
</dbReference>
<dbReference type="Pfam" id="PF05025">
    <property type="entry name" value="RbsD_FucU"/>
    <property type="match status" value="1"/>
</dbReference>
<gene>
    <name evidence="4" type="ORF">MOPEL_130_01370</name>
</gene>
<dbReference type="Gene3D" id="3.40.1650.10">
    <property type="entry name" value="RbsD-like domain"/>
    <property type="match status" value="1"/>
</dbReference>
<dbReference type="GO" id="GO:0036373">
    <property type="term" value="F:L-fucose mutarotase activity"/>
    <property type="evidence" value="ECO:0007669"/>
    <property type="project" value="UniProtKB-EC"/>
</dbReference>
<evidence type="ECO:0000256" key="3">
    <source>
        <dbReference type="ARBA" id="ARBA00036324"/>
    </source>
</evidence>
<dbReference type="GO" id="GO:0006004">
    <property type="term" value="P:fucose metabolic process"/>
    <property type="evidence" value="ECO:0007669"/>
    <property type="project" value="TreeGrafter"/>
</dbReference>
<keyword evidence="2" id="KW-0413">Isomerase</keyword>
<evidence type="ECO:0000313" key="4">
    <source>
        <dbReference type="EMBL" id="GAB49530.1"/>
    </source>
</evidence>
<dbReference type="InterPro" id="IPR007721">
    <property type="entry name" value="RbsD_FucU"/>
</dbReference>
<dbReference type="InterPro" id="IPR023750">
    <property type="entry name" value="RbsD-like_sf"/>
</dbReference>
<sequence length="136" mass="14511">MLRHIPSVLSPDLVKALMEMGEGDEIVLGEAGLPAHSVHPQVLRADGVEIVDLLAAVLELMPLDMTSDEQVILLGDDDGNPPPSWERYEPLFAGDVEVAALPRAGFYENMVGAAVVVVTGTRERGSSIVLRKGALD</sequence>
<keyword evidence="5" id="KW-1185">Reference proteome</keyword>
<reference evidence="4 5" key="1">
    <citation type="submission" date="2012-02" db="EMBL/GenBank/DDBJ databases">
        <title>Whole genome shotgun sequence of Mobilicoccus pelagius NBRC 104925.</title>
        <authorList>
            <person name="Yoshida Y."/>
            <person name="Hosoyama A."/>
            <person name="Tsuchikane K."/>
            <person name="Katsumata H."/>
            <person name="Yamazaki S."/>
            <person name="Fujita N."/>
        </authorList>
    </citation>
    <scope>NUCLEOTIDE SEQUENCE [LARGE SCALE GENOMIC DNA]</scope>
    <source>
        <strain evidence="4 5">NBRC 104925</strain>
    </source>
</reference>
<comment type="catalytic activity">
    <reaction evidence="1">
        <text>beta-D-ribopyranose = beta-D-ribofuranose</text>
        <dbReference type="Rhea" id="RHEA:25432"/>
        <dbReference type="ChEBI" id="CHEBI:27476"/>
        <dbReference type="ChEBI" id="CHEBI:47002"/>
        <dbReference type="EC" id="5.4.99.62"/>
    </reaction>
</comment>
<evidence type="ECO:0000313" key="5">
    <source>
        <dbReference type="Proteomes" id="UP000004367"/>
    </source>
</evidence>
<dbReference type="InterPro" id="IPR050443">
    <property type="entry name" value="RbsD/FucU_mutarotase"/>
</dbReference>
<dbReference type="GO" id="GO:0062193">
    <property type="term" value="F:D-ribose pyranase activity"/>
    <property type="evidence" value="ECO:0007669"/>
    <property type="project" value="UniProtKB-EC"/>
</dbReference>
<evidence type="ECO:0000256" key="2">
    <source>
        <dbReference type="ARBA" id="ARBA00023235"/>
    </source>
</evidence>
<dbReference type="OrthoDB" id="9805009at2"/>
<dbReference type="Proteomes" id="UP000004367">
    <property type="component" value="Unassembled WGS sequence"/>
</dbReference>
<evidence type="ECO:0000256" key="1">
    <source>
        <dbReference type="ARBA" id="ARBA00000223"/>
    </source>
</evidence>
<dbReference type="PANTHER" id="PTHR31690">
    <property type="entry name" value="FUCOSE MUTAROTASE"/>
    <property type="match status" value="1"/>
</dbReference>
<comment type="caution">
    <text evidence="4">The sequence shown here is derived from an EMBL/GenBank/DDBJ whole genome shotgun (WGS) entry which is preliminary data.</text>
</comment>
<dbReference type="SUPFAM" id="SSF102546">
    <property type="entry name" value="RbsD-like"/>
    <property type="match status" value="1"/>
</dbReference>
<organism evidence="4 5">
    <name type="scientific">Mobilicoccus pelagius NBRC 104925</name>
    <dbReference type="NCBI Taxonomy" id="1089455"/>
    <lineage>
        <taxon>Bacteria</taxon>
        <taxon>Bacillati</taxon>
        <taxon>Actinomycetota</taxon>
        <taxon>Actinomycetes</taxon>
        <taxon>Micrococcales</taxon>
        <taxon>Dermatophilaceae</taxon>
        <taxon>Mobilicoccus</taxon>
    </lineage>
</organism>
<proteinExistence type="predicted"/>
<protein>
    <submittedName>
        <fullName evidence="4">Putative L-fucose mutarotase</fullName>
    </submittedName>
</protein>
<dbReference type="GO" id="GO:0042806">
    <property type="term" value="F:fucose binding"/>
    <property type="evidence" value="ECO:0007669"/>
    <property type="project" value="TreeGrafter"/>
</dbReference>
<name>H5UUX2_9MICO</name>